<dbReference type="EMBL" id="WUUL01000008">
    <property type="protein sequence ID" value="MXQ54655.1"/>
    <property type="molecule type" value="Genomic_DNA"/>
</dbReference>
<evidence type="ECO:0008006" key="4">
    <source>
        <dbReference type="Google" id="ProtNLM"/>
    </source>
</evidence>
<dbReference type="PROSITE" id="PS51257">
    <property type="entry name" value="PROKAR_LIPOPROTEIN"/>
    <property type="match status" value="1"/>
</dbReference>
<dbReference type="InterPro" id="IPR011042">
    <property type="entry name" value="6-blade_b-propeller_TolB-like"/>
</dbReference>
<keyword evidence="1" id="KW-0732">Signal</keyword>
<keyword evidence="3" id="KW-1185">Reference proteome</keyword>
<dbReference type="SUPFAM" id="SSF69322">
    <property type="entry name" value="Tricorn protease domain 2"/>
    <property type="match status" value="1"/>
</dbReference>
<organism evidence="2 3">
    <name type="scientific">Shimazuella alba</name>
    <dbReference type="NCBI Taxonomy" id="2690964"/>
    <lineage>
        <taxon>Bacteria</taxon>
        <taxon>Bacillati</taxon>
        <taxon>Bacillota</taxon>
        <taxon>Bacilli</taxon>
        <taxon>Bacillales</taxon>
        <taxon>Thermoactinomycetaceae</taxon>
        <taxon>Shimazuella</taxon>
    </lineage>
</organism>
<feature type="chain" id="PRO_5039526030" description="Lipoprotein" evidence="1">
    <location>
        <begin position="29"/>
        <end position="358"/>
    </location>
</feature>
<protein>
    <recommendedName>
        <fullName evidence="4">Lipoprotein</fullName>
    </recommendedName>
</protein>
<evidence type="ECO:0000313" key="3">
    <source>
        <dbReference type="Proteomes" id="UP000430692"/>
    </source>
</evidence>
<comment type="caution">
    <text evidence="2">The sequence shown here is derived from an EMBL/GenBank/DDBJ whole genome shotgun (WGS) entry which is preliminary data.</text>
</comment>
<accession>A0A6I4VXG9</accession>
<name>A0A6I4VXG9_9BACL</name>
<reference evidence="2 3" key="1">
    <citation type="submission" date="2019-12" db="EMBL/GenBank/DDBJ databases">
        <title>Whole-genome analyses of novel actinobacteria.</title>
        <authorList>
            <person name="Sahin N."/>
            <person name="Saygin H."/>
        </authorList>
    </citation>
    <scope>NUCLEOTIDE SEQUENCE [LARGE SCALE GENOMIC DNA]</scope>
    <source>
        <strain evidence="2 3">KC615</strain>
    </source>
</reference>
<dbReference type="RefSeq" id="WP_160802000.1">
    <property type="nucleotide sequence ID" value="NZ_WUUL01000008.1"/>
</dbReference>
<proteinExistence type="predicted"/>
<dbReference type="Gene3D" id="2.120.10.30">
    <property type="entry name" value="TolB, C-terminal domain"/>
    <property type="match status" value="1"/>
</dbReference>
<evidence type="ECO:0000256" key="1">
    <source>
        <dbReference type="SAM" id="SignalP"/>
    </source>
</evidence>
<evidence type="ECO:0000313" key="2">
    <source>
        <dbReference type="EMBL" id="MXQ54655.1"/>
    </source>
</evidence>
<feature type="signal peptide" evidence="1">
    <location>
        <begin position="1"/>
        <end position="28"/>
    </location>
</feature>
<dbReference type="Proteomes" id="UP000430692">
    <property type="component" value="Unassembled WGS sequence"/>
</dbReference>
<dbReference type="AlphaFoldDB" id="A0A6I4VXG9"/>
<sequence length="358" mass="41406">MKRNSGFRITTCFITFLFFCLLSGCAPKSEGIVVLENKDIAYNKFTIEGTDIYPQVYAVDWINEDTVLDSRFRLYHLKNKKAYFLVFDRNAREPLVSPDKQYLFYRISKRNQLGNYYMMHLPTGKKIVLPIKEQVLQPSWVDNQTILFMTGKGETFSVNIFGQIAKINDSFQTVKEEEGYTSHLVRVGEQFFYLDGAKLMVWNQTTNEKKQLMDHVYDMVLSPDKTTFAIEKLIPKDPNDKGKEFFVGLKVLMLMDTTGKQQKIVAQSNEIMGLNWSGDSQKLSYLIWKSYATNQTELHIADIRKAEISILATNIQSYNKQIKWSPSGNKVLVNGLLKIDTPEQRHALYILQLKHSNK</sequence>
<gene>
    <name evidence="2" type="ORF">GSM42_13200</name>
</gene>